<protein>
    <submittedName>
        <fullName evidence="1">Adenylate kinase</fullName>
    </submittedName>
</protein>
<dbReference type="InterPro" id="IPR052922">
    <property type="entry name" value="Cytidylate_Kinase-2"/>
</dbReference>
<dbReference type="EMBL" id="FTOQ01000008">
    <property type="protein sequence ID" value="SIS97037.1"/>
    <property type="molecule type" value="Genomic_DNA"/>
</dbReference>
<dbReference type="STRING" id="633194.SAMN05421759_10839"/>
<dbReference type="InterPro" id="IPR027417">
    <property type="entry name" value="P-loop_NTPase"/>
</dbReference>
<name>A0A1N7NFA6_9RHOB</name>
<gene>
    <name evidence="1" type="ORF">SAMN05421759_10839</name>
</gene>
<dbReference type="Proteomes" id="UP000186684">
    <property type="component" value="Unassembled WGS sequence"/>
</dbReference>
<proteinExistence type="predicted"/>
<organism evidence="1 2">
    <name type="scientific">Roseivivax lentus</name>
    <dbReference type="NCBI Taxonomy" id="633194"/>
    <lineage>
        <taxon>Bacteria</taxon>
        <taxon>Pseudomonadati</taxon>
        <taxon>Pseudomonadota</taxon>
        <taxon>Alphaproteobacteria</taxon>
        <taxon>Rhodobacterales</taxon>
        <taxon>Roseobacteraceae</taxon>
        <taxon>Roseivivax</taxon>
    </lineage>
</organism>
<evidence type="ECO:0000313" key="1">
    <source>
        <dbReference type="EMBL" id="SIS97037.1"/>
    </source>
</evidence>
<evidence type="ECO:0000313" key="2">
    <source>
        <dbReference type="Proteomes" id="UP000186684"/>
    </source>
</evidence>
<dbReference type="PANTHER" id="PTHR37816">
    <property type="entry name" value="YALI0E33011P"/>
    <property type="match status" value="1"/>
</dbReference>
<dbReference type="Gene3D" id="3.40.50.300">
    <property type="entry name" value="P-loop containing nucleotide triphosphate hydrolases"/>
    <property type="match status" value="1"/>
</dbReference>
<dbReference type="GO" id="GO:0016301">
    <property type="term" value="F:kinase activity"/>
    <property type="evidence" value="ECO:0007669"/>
    <property type="project" value="UniProtKB-KW"/>
</dbReference>
<dbReference type="AlphaFoldDB" id="A0A1N7NFA6"/>
<keyword evidence="2" id="KW-1185">Reference proteome</keyword>
<dbReference type="PANTHER" id="PTHR37816:SF3">
    <property type="entry name" value="MODULATES DNA TOPOLOGY"/>
    <property type="match status" value="1"/>
</dbReference>
<keyword evidence="1" id="KW-0418">Kinase</keyword>
<reference evidence="2" key="1">
    <citation type="submission" date="2017-01" db="EMBL/GenBank/DDBJ databases">
        <authorList>
            <person name="Varghese N."/>
            <person name="Submissions S."/>
        </authorList>
    </citation>
    <scope>NUCLEOTIDE SEQUENCE [LARGE SCALE GENOMIC DNA]</scope>
    <source>
        <strain evidence="2">DSM 29430</strain>
    </source>
</reference>
<dbReference type="SUPFAM" id="SSF52540">
    <property type="entry name" value="P-loop containing nucleoside triphosphate hydrolases"/>
    <property type="match status" value="1"/>
</dbReference>
<sequence>MLQASRIAAILKTGLFKRTHRMPNNVSISQAANVLQSANRVLVVGCSGGGKSTLSIKISERFGLDYLSYDRDVRWLPGWQVRDRQEQRLIVADLVKRDRWIMDGTTVSTFDLRLPRADLLIWVRVPRRVALTGIARRVLANYGKVRTDMAEGCPEKLPDCEFLTFIWTFETRMAPRISSGIDRHGPEVPVVTLRSHREFAELLDA</sequence>
<accession>A0A1N7NFA6</accession>
<keyword evidence="1" id="KW-0808">Transferase</keyword>